<evidence type="ECO:0000256" key="2">
    <source>
        <dbReference type="SAM" id="MobiDB-lite"/>
    </source>
</evidence>
<gene>
    <name evidence="3" type="ORF">GPECTOR_39g431</name>
</gene>
<evidence type="ECO:0000313" key="4">
    <source>
        <dbReference type="Proteomes" id="UP000075714"/>
    </source>
</evidence>
<dbReference type="PANTHER" id="PTHR21549:SF1">
    <property type="entry name" value="COILED-COIL DOMAIN-CONTAINING PROTEIN 148"/>
    <property type="match status" value="1"/>
</dbReference>
<reference evidence="4" key="1">
    <citation type="journal article" date="2016" name="Nat. Commun.">
        <title>The Gonium pectorale genome demonstrates co-option of cell cycle regulation during the evolution of multicellularity.</title>
        <authorList>
            <person name="Hanschen E.R."/>
            <person name="Marriage T.N."/>
            <person name="Ferris P.J."/>
            <person name="Hamaji T."/>
            <person name="Toyoda A."/>
            <person name="Fujiyama A."/>
            <person name="Neme R."/>
            <person name="Noguchi H."/>
            <person name="Minakuchi Y."/>
            <person name="Suzuki M."/>
            <person name="Kawai-Toyooka H."/>
            <person name="Smith D.R."/>
            <person name="Sparks H."/>
            <person name="Anderson J."/>
            <person name="Bakaric R."/>
            <person name="Luria V."/>
            <person name="Karger A."/>
            <person name="Kirschner M.W."/>
            <person name="Durand P.M."/>
            <person name="Michod R.E."/>
            <person name="Nozaki H."/>
            <person name="Olson B.J."/>
        </authorList>
    </citation>
    <scope>NUCLEOTIDE SEQUENCE [LARGE SCALE GENOMIC DNA]</scope>
    <source>
        <strain evidence="4">NIES-2863</strain>
    </source>
</reference>
<organism evidence="3 4">
    <name type="scientific">Gonium pectorale</name>
    <name type="common">Green alga</name>
    <dbReference type="NCBI Taxonomy" id="33097"/>
    <lineage>
        <taxon>Eukaryota</taxon>
        <taxon>Viridiplantae</taxon>
        <taxon>Chlorophyta</taxon>
        <taxon>core chlorophytes</taxon>
        <taxon>Chlorophyceae</taxon>
        <taxon>CS clade</taxon>
        <taxon>Chlamydomonadales</taxon>
        <taxon>Volvocaceae</taxon>
        <taxon>Gonium</taxon>
    </lineage>
</organism>
<feature type="compositionally biased region" description="Low complexity" evidence="2">
    <location>
        <begin position="273"/>
        <end position="291"/>
    </location>
</feature>
<evidence type="ECO:0000256" key="1">
    <source>
        <dbReference type="ARBA" id="ARBA00023054"/>
    </source>
</evidence>
<keyword evidence="4" id="KW-1185">Reference proteome</keyword>
<name>A0A150GAR5_GONPE</name>
<sequence>MARASNRGPRADIALLRKLKADPNFSPSSLLNAGSDILEKANKLKGFVSEQRGKLGASAAKTEWLLAYQQLQSDQDDAERELTACLQQLAEQPHGRGGGGPAGGPASASYSASASNAELRDEAALALGLLASHSDSVRSERQRLRSQGEISALASELEAALARLTEEAATLSADLRDSWPSAMAGGGGGGGEAMAPAAAGDDGAQGGAGPHAQEWSAELEGMMACYPLASPDVKERIREVFAALQEKYLEQLETWRLEVERAVAALTAGSGAGHPSSASPVTVGSAAAGPGRPSPARPGQIGAAAGRSKAAASAAATGPAGRGLGRPAGGQPGRGPASGVTTGSTDGLGQGIFKTALPHTFEAGVGPSGGADDAEGADAARRAGAAGAGGAAGGGQAPGSAAAWLLSGCGGWSADEHSAFLRHRERLMREAGATGAK</sequence>
<feature type="region of interest" description="Disordered" evidence="2">
    <location>
        <begin position="182"/>
        <end position="212"/>
    </location>
</feature>
<feature type="compositionally biased region" description="Low complexity" evidence="2">
    <location>
        <begin position="297"/>
        <end position="319"/>
    </location>
</feature>
<accession>A0A150GAR5</accession>
<protein>
    <submittedName>
        <fullName evidence="3">Uncharacterized protein</fullName>
    </submittedName>
</protein>
<keyword evidence="1" id="KW-0175">Coiled coil</keyword>
<feature type="region of interest" description="Disordered" evidence="2">
    <location>
        <begin position="269"/>
        <end position="351"/>
    </location>
</feature>
<dbReference type="AlphaFoldDB" id="A0A150GAR5"/>
<comment type="caution">
    <text evidence="3">The sequence shown here is derived from an EMBL/GenBank/DDBJ whole genome shotgun (WGS) entry which is preliminary data.</text>
</comment>
<feature type="region of interest" description="Disordered" evidence="2">
    <location>
        <begin position="91"/>
        <end position="113"/>
    </location>
</feature>
<feature type="compositionally biased region" description="Low complexity" evidence="2">
    <location>
        <begin position="193"/>
        <end position="202"/>
    </location>
</feature>
<dbReference type="InterPro" id="IPR039902">
    <property type="entry name" value="CCDC148/CCDC112"/>
</dbReference>
<proteinExistence type="predicted"/>
<dbReference type="EMBL" id="LSYV01000040">
    <property type="protein sequence ID" value="KXZ46937.1"/>
    <property type="molecule type" value="Genomic_DNA"/>
</dbReference>
<evidence type="ECO:0000313" key="3">
    <source>
        <dbReference type="EMBL" id="KXZ46937.1"/>
    </source>
</evidence>
<feature type="compositionally biased region" description="Low complexity" evidence="2">
    <location>
        <begin position="104"/>
        <end position="113"/>
    </location>
</feature>
<feature type="compositionally biased region" description="Gly residues" evidence="2">
    <location>
        <begin position="320"/>
        <end position="333"/>
    </location>
</feature>
<dbReference type="Proteomes" id="UP000075714">
    <property type="component" value="Unassembled WGS sequence"/>
</dbReference>
<dbReference type="OrthoDB" id="544488at2759"/>
<dbReference type="PANTHER" id="PTHR21549">
    <property type="entry name" value="MUTATED IN BLADDER CANCER 1"/>
    <property type="match status" value="1"/>
</dbReference>